<feature type="domain" description="Potassium channel" evidence="9">
    <location>
        <begin position="12"/>
        <end position="83"/>
    </location>
</feature>
<dbReference type="InterPro" id="IPR013099">
    <property type="entry name" value="K_chnl_dom"/>
</dbReference>
<feature type="transmembrane region" description="Helical" evidence="8">
    <location>
        <begin position="6"/>
        <end position="23"/>
    </location>
</feature>
<evidence type="ECO:0000313" key="10">
    <source>
        <dbReference type="EMBL" id="MFD1509279.1"/>
    </source>
</evidence>
<keyword evidence="3 8" id="KW-0812">Transmembrane</keyword>
<comment type="subcellular location">
    <subcellularLocation>
        <location evidence="1">Membrane</location>
        <topology evidence="1">Multi-pass membrane protein</topology>
    </subcellularLocation>
</comment>
<feature type="transmembrane region" description="Helical" evidence="8">
    <location>
        <begin position="59"/>
        <end position="82"/>
    </location>
</feature>
<evidence type="ECO:0000256" key="1">
    <source>
        <dbReference type="ARBA" id="ARBA00004141"/>
    </source>
</evidence>
<dbReference type="EMBL" id="JBHUDD010000048">
    <property type="protein sequence ID" value="MFD1509279.1"/>
    <property type="molecule type" value="Genomic_DNA"/>
</dbReference>
<evidence type="ECO:0000256" key="8">
    <source>
        <dbReference type="SAM" id="Phobius"/>
    </source>
</evidence>
<evidence type="ECO:0000256" key="7">
    <source>
        <dbReference type="ARBA" id="ARBA00023303"/>
    </source>
</evidence>
<dbReference type="PANTHER" id="PTHR11003">
    <property type="entry name" value="POTASSIUM CHANNEL, SUBFAMILY K"/>
    <property type="match status" value="1"/>
</dbReference>
<protein>
    <submittedName>
        <fullName evidence="10">Potassium channel family protein</fullName>
    </submittedName>
</protein>
<keyword evidence="4 8" id="KW-1133">Transmembrane helix</keyword>
<comment type="caution">
    <text evidence="10">The sequence shown here is derived from an EMBL/GenBank/DDBJ whole genome shotgun (WGS) entry which is preliminary data.</text>
</comment>
<keyword evidence="11" id="KW-1185">Reference proteome</keyword>
<organism evidence="10 11">
    <name type="scientific">Lacimonas salitolerans</name>
    <dbReference type="NCBI Taxonomy" id="1323750"/>
    <lineage>
        <taxon>Bacteria</taxon>
        <taxon>Pseudomonadati</taxon>
        <taxon>Pseudomonadota</taxon>
        <taxon>Alphaproteobacteria</taxon>
        <taxon>Rhodobacterales</taxon>
        <taxon>Paracoccaceae</taxon>
        <taxon>Lacimonas</taxon>
    </lineage>
</organism>
<evidence type="ECO:0000256" key="3">
    <source>
        <dbReference type="ARBA" id="ARBA00022692"/>
    </source>
</evidence>
<dbReference type="RefSeq" id="WP_379914480.1">
    <property type="nucleotide sequence ID" value="NZ_JBHUDD010000048.1"/>
</dbReference>
<evidence type="ECO:0000256" key="2">
    <source>
        <dbReference type="ARBA" id="ARBA00022448"/>
    </source>
</evidence>
<gene>
    <name evidence="10" type="ORF">ACFTOW_07675</name>
</gene>
<evidence type="ECO:0000256" key="6">
    <source>
        <dbReference type="ARBA" id="ARBA00023136"/>
    </source>
</evidence>
<keyword evidence="6 8" id="KW-0472">Membrane</keyword>
<reference evidence="11" key="1">
    <citation type="journal article" date="2019" name="Int. J. Syst. Evol. Microbiol.">
        <title>The Global Catalogue of Microorganisms (GCM) 10K type strain sequencing project: providing services to taxonomists for standard genome sequencing and annotation.</title>
        <authorList>
            <consortium name="The Broad Institute Genomics Platform"/>
            <consortium name="The Broad Institute Genome Sequencing Center for Infectious Disease"/>
            <person name="Wu L."/>
            <person name="Ma J."/>
        </authorList>
    </citation>
    <scope>NUCLEOTIDE SEQUENCE [LARGE SCALE GENOMIC DNA]</scope>
    <source>
        <strain evidence="11">CGMCC 1.12477</strain>
    </source>
</reference>
<dbReference type="Gene3D" id="1.10.287.70">
    <property type="match status" value="1"/>
</dbReference>
<dbReference type="GO" id="GO:0034220">
    <property type="term" value="P:monoatomic ion transmembrane transport"/>
    <property type="evidence" value="ECO:0007669"/>
    <property type="project" value="UniProtKB-KW"/>
</dbReference>
<dbReference type="Proteomes" id="UP001597186">
    <property type="component" value="Unassembled WGS sequence"/>
</dbReference>
<keyword evidence="7 10" id="KW-0407">Ion channel</keyword>
<name>A0ABW4EGB7_9RHOB</name>
<keyword evidence="2" id="KW-0813">Transport</keyword>
<dbReference type="PANTHER" id="PTHR11003:SF291">
    <property type="entry name" value="IP11374P"/>
    <property type="match status" value="1"/>
</dbReference>
<sequence length="104" mass="11377">MSEAGKIILGALVGVVAIGTVLFRHVEGWSWLDSYFFTVVTLSTVGYGNLVPVTPVGKIATTVLIFAGLGIFAAAIQHFSNFTIANRLRRRRAERDARKDRDPD</sequence>
<accession>A0ABW4EGB7</accession>
<evidence type="ECO:0000256" key="5">
    <source>
        <dbReference type="ARBA" id="ARBA00023065"/>
    </source>
</evidence>
<dbReference type="Pfam" id="PF07885">
    <property type="entry name" value="Ion_trans_2"/>
    <property type="match status" value="1"/>
</dbReference>
<evidence type="ECO:0000256" key="4">
    <source>
        <dbReference type="ARBA" id="ARBA00022989"/>
    </source>
</evidence>
<keyword evidence="5" id="KW-0406">Ion transport</keyword>
<evidence type="ECO:0000259" key="9">
    <source>
        <dbReference type="Pfam" id="PF07885"/>
    </source>
</evidence>
<proteinExistence type="predicted"/>
<dbReference type="InterPro" id="IPR003280">
    <property type="entry name" value="2pore_dom_K_chnl"/>
</dbReference>
<evidence type="ECO:0000313" key="11">
    <source>
        <dbReference type="Proteomes" id="UP001597186"/>
    </source>
</evidence>
<dbReference type="SUPFAM" id="SSF81324">
    <property type="entry name" value="Voltage-gated potassium channels"/>
    <property type="match status" value="1"/>
</dbReference>